<dbReference type="SUPFAM" id="SSF51695">
    <property type="entry name" value="PLC-like phosphodiesterases"/>
    <property type="match status" value="1"/>
</dbReference>
<protein>
    <submittedName>
        <fullName evidence="2">Glycerophosphodiester phosphodiesterase</fullName>
    </submittedName>
</protein>
<evidence type="ECO:0000259" key="1">
    <source>
        <dbReference type="PROSITE" id="PS51704"/>
    </source>
</evidence>
<keyword evidence="3" id="KW-1185">Reference proteome</keyword>
<dbReference type="EMBL" id="JABFAJ010000024">
    <property type="protein sequence ID" value="NNU28728.1"/>
    <property type="molecule type" value="Genomic_DNA"/>
</dbReference>
<reference evidence="2 3" key="1">
    <citation type="submission" date="2020-05" db="EMBL/GenBank/DDBJ databases">
        <title>Genome sequence of Isoptericola sp. JC619 isolated from Chilika lagoon, India.</title>
        <authorList>
            <person name="Kumar D."/>
            <person name="Appam K."/>
            <person name="Gandham S."/>
            <person name="Uppada J."/>
            <person name="Sasikala C."/>
            <person name="Venkata Ramana C."/>
        </authorList>
    </citation>
    <scope>NUCLEOTIDE SEQUENCE [LARGE SCALE GENOMIC DNA]</scope>
    <source>
        <strain evidence="2 3">JC619</strain>
    </source>
</reference>
<dbReference type="InterPro" id="IPR030395">
    <property type="entry name" value="GP_PDE_dom"/>
</dbReference>
<comment type="caution">
    <text evidence="2">The sequence shown here is derived from an EMBL/GenBank/DDBJ whole genome shotgun (WGS) entry which is preliminary data.</text>
</comment>
<dbReference type="PANTHER" id="PTHR43805">
    <property type="entry name" value="GLYCEROPHOSPHORYL DIESTER PHOSPHODIESTERASE"/>
    <property type="match status" value="1"/>
</dbReference>
<gene>
    <name evidence="2" type="ORF">HLI28_14435</name>
</gene>
<dbReference type="PANTHER" id="PTHR43805:SF1">
    <property type="entry name" value="GP-PDE DOMAIN-CONTAINING PROTEIN"/>
    <property type="match status" value="1"/>
</dbReference>
<name>A0A849K5Q3_9MICO</name>
<sequence length="268" mass="29092">MNEHRSTHPYLDPRPGTPGRQVVALAHRGFSHGDENLENSMAAFEAAVDLGFGYVETDAHGTRDGVAVALHDSSLDRTTDGSGEVADQTWDQVSRARIGGQEPVPRLDDLLGTWPDLRVNIDVKGDSSIEPVAEAIERTASHDRVCVTSFSPGRRRRTLARMSRPVATSAGTSEVLGFLTGARLRVPGLVQRALRDVDALQVPPAQGGVTVVDAATVAAAHRAGRHVHVWTINDPDEMRRLLDLNVDGIVTDRADLLRDVLRERGLWS</sequence>
<dbReference type="CDD" id="cd08561">
    <property type="entry name" value="GDPD_cytoplasmic_ScUgpQ2_like"/>
    <property type="match status" value="1"/>
</dbReference>
<dbReference type="InterPro" id="IPR017946">
    <property type="entry name" value="PLC-like_Pdiesterase_TIM-brl"/>
</dbReference>
<feature type="domain" description="GP-PDE" evidence="1">
    <location>
        <begin position="22"/>
        <end position="261"/>
    </location>
</feature>
<evidence type="ECO:0000313" key="3">
    <source>
        <dbReference type="Proteomes" id="UP000557204"/>
    </source>
</evidence>
<dbReference type="Gene3D" id="3.20.20.190">
    <property type="entry name" value="Phosphatidylinositol (PI) phosphodiesterase"/>
    <property type="match status" value="1"/>
</dbReference>
<dbReference type="GO" id="GO:0006629">
    <property type="term" value="P:lipid metabolic process"/>
    <property type="evidence" value="ECO:0007669"/>
    <property type="project" value="InterPro"/>
</dbReference>
<dbReference type="Pfam" id="PF03009">
    <property type="entry name" value="GDPD"/>
    <property type="match status" value="1"/>
</dbReference>
<evidence type="ECO:0000313" key="2">
    <source>
        <dbReference type="EMBL" id="NNU28728.1"/>
    </source>
</evidence>
<dbReference type="AlphaFoldDB" id="A0A849K5Q3"/>
<dbReference type="RefSeq" id="WP_171248237.1">
    <property type="nucleotide sequence ID" value="NZ_JABFAJ010000024.1"/>
</dbReference>
<dbReference type="PROSITE" id="PS51704">
    <property type="entry name" value="GP_PDE"/>
    <property type="match status" value="1"/>
</dbReference>
<organism evidence="2 3">
    <name type="scientific">Isoptericola sediminis</name>
    <dbReference type="NCBI Taxonomy" id="2733572"/>
    <lineage>
        <taxon>Bacteria</taxon>
        <taxon>Bacillati</taxon>
        <taxon>Actinomycetota</taxon>
        <taxon>Actinomycetes</taxon>
        <taxon>Micrococcales</taxon>
        <taxon>Promicromonosporaceae</taxon>
        <taxon>Isoptericola</taxon>
    </lineage>
</organism>
<dbReference type="Proteomes" id="UP000557204">
    <property type="component" value="Unassembled WGS sequence"/>
</dbReference>
<accession>A0A849K5Q3</accession>
<proteinExistence type="predicted"/>
<dbReference type="GO" id="GO:0008081">
    <property type="term" value="F:phosphoric diester hydrolase activity"/>
    <property type="evidence" value="ECO:0007669"/>
    <property type="project" value="InterPro"/>
</dbReference>